<dbReference type="EMBL" id="AOIN01000024">
    <property type="protein sequence ID" value="ELZ04085.1"/>
    <property type="molecule type" value="Genomic_DNA"/>
</dbReference>
<sequence length="188" mass="20344">MTDQPLQTEFEFTLPRGYVDDDGTLHTEGRMRLATAADEIQPLQNPRVQSNSSYLTIVLLSRVVTELGTLETIDEDVIQNLFVTDLEYLQAMYERVNNRGRNATETACPDCGSVFDVDVETGAHLAPPADADVEPPGVNTGADDIEEAHGTDESFDAIGTAVTDGVDDGNDTGNEHEQTEVEAGNPSE</sequence>
<dbReference type="PATRIC" id="fig|1227492.4.peg.698"/>
<comment type="caution">
    <text evidence="2">The sequence shown here is derived from an EMBL/GenBank/DDBJ whole genome shotgun (WGS) entry which is preliminary data.</text>
</comment>
<name>M0AZX7_9EURY</name>
<evidence type="ECO:0008006" key="4">
    <source>
        <dbReference type="Google" id="ProtNLM"/>
    </source>
</evidence>
<accession>M0AZX7</accession>
<dbReference type="OrthoDB" id="137007at2157"/>
<proteinExistence type="predicted"/>
<dbReference type="RefSeq" id="WP_006166110.1">
    <property type="nucleotide sequence ID" value="NZ_AOIN01000024.1"/>
</dbReference>
<dbReference type="STRING" id="1227492.C482_03596"/>
<evidence type="ECO:0000313" key="2">
    <source>
        <dbReference type="EMBL" id="ELZ04085.1"/>
    </source>
</evidence>
<keyword evidence="3" id="KW-1185">Reference proteome</keyword>
<dbReference type="AlphaFoldDB" id="M0AZX7"/>
<dbReference type="Proteomes" id="UP000011693">
    <property type="component" value="Unassembled WGS sequence"/>
</dbReference>
<organism evidence="2 3">
    <name type="scientific">Natrialba chahannaoensis JCM 10990</name>
    <dbReference type="NCBI Taxonomy" id="1227492"/>
    <lineage>
        <taxon>Archaea</taxon>
        <taxon>Methanobacteriati</taxon>
        <taxon>Methanobacteriota</taxon>
        <taxon>Stenosarchaea group</taxon>
        <taxon>Halobacteria</taxon>
        <taxon>Halobacteriales</taxon>
        <taxon>Natrialbaceae</taxon>
        <taxon>Natrialba</taxon>
    </lineage>
</organism>
<reference evidence="2 3" key="1">
    <citation type="journal article" date="2014" name="PLoS Genet.">
        <title>Phylogenetically driven sequencing of extremely halophilic archaea reveals strategies for static and dynamic osmo-response.</title>
        <authorList>
            <person name="Becker E.A."/>
            <person name="Seitzer P.M."/>
            <person name="Tritt A."/>
            <person name="Larsen D."/>
            <person name="Krusor M."/>
            <person name="Yao A.I."/>
            <person name="Wu D."/>
            <person name="Madern D."/>
            <person name="Eisen J.A."/>
            <person name="Darling A.E."/>
            <person name="Facciotti M.T."/>
        </authorList>
    </citation>
    <scope>NUCLEOTIDE SEQUENCE [LARGE SCALE GENOMIC DNA]</scope>
    <source>
        <strain evidence="2 3">JCM 10990</strain>
    </source>
</reference>
<gene>
    <name evidence="2" type="ORF">C482_03596</name>
</gene>
<evidence type="ECO:0000256" key="1">
    <source>
        <dbReference type="SAM" id="MobiDB-lite"/>
    </source>
</evidence>
<evidence type="ECO:0000313" key="3">
    <source>
        <dbReference type="Proteomes" id="UP000011693"/>
    </source>
</evidence>
<protein>
    <recommendedName>
        <fullName evidence="4">Phage tail assembly protein</fullName>
    </recommendedName>
</protein>
<feature type="region of interest" description="Disordered" evidence="1">
    <location>
        <begin position="126"/>
        <end position="188"/>
    </location>
</feature>